<dbReference type="AlphaFoldDB" id="A0A8T1VCH8"/>
<dbReference type="GO" id="GO:0000271">
    <property type="term" value="P:polysaccharide biosynthetic process"/>
    <property type="evidence" value="ECO:0007669"/>
    <property type="project" value="TreeGrafter"/>
</dbReference>
<dbReference type="PANTHER" id="PTHR23028">
    <property type="entry name" value="ACETYLTRANSFERASE"/>
    <property type="match status" value="1"/>
</dbReference>
<dbReference type="OrthoDB" id="207378at2759"/>
<dbReference type="InterPro" id="IPR050879">
    <property type="entry name" value="Acyltransferase_3"/>
</dbReference>
<protein>
    <recommendedName>
        <fullName evidence="4">Acyltransferase 3 domain-containing protein</fullName>
    </recommendedName>
</protein>
<dbReference type="GO" id="GO:0016020">
    <property type="term" value="C:membrane"/>
    <property type="evidence" value="ECO:0007669"/>
    <property type="project" value="TreeGrafter"/>
</dbReference>
<reference evidence="2" key="1">
    <citation type="submission" date="2021-02" db="EMBL/GenBank/DDBJ databases">
        <authorList>
            <person name="Palmer J.M."/>
        </authorList>
    </citation>
    <scope>NUCLEOTIDE SEQUENCE</scope>
    <source>
        <strain evidence="2">SCRP734</strain>
    </source>
</reference>
<keyword evidence="1" id="KW-0812">Transmembrane</keyword>
<evidence type="ECO:0000313" key="2">
    <source>
        <dbReference type="EMBL" id="KAG7378771.1"/>
    </source>
</evidence>
<organism evidence="2 3">
    <name type="scientific">Phytophthora pseudosyringae</name>
    <dbReference type="NCBI Taxonomy" id="221518"/>
    <lineage>
        <taxon>Eukaryota</taxon>
        <taxon>Sar</taxon>
        <taxon>Stramenopiles</taxon>
        <taxon>Oomycota</taxon>
        <taxon>Peronosporomycetes</taxon>
        <taxon>Peronosporales</taxon>
        <taxon>Peronosporaceae</taxon>
        <taxon>Phytophthora</taxon>
    </lineage>
</organism>
<feature type="transmembrane region" description="Helical" evidence="1">
    <location>
        <begin position="135"/>
        <end position="152"/>
    </location>
</feature>
<name>A0A8T1VCH8_9STRA</name>
<feature type="transmembrane region" description="Helical" evidence="1">
    <location>
        <begin position="86"/>
        <end position="107"/>
    </location>
</feature>
<keyword evidence="1" id="KW-0472">Membrane</keyword>
<evidence type="ECO:0000313" key="3">
    <source>
        <dbReference type="Proteomes" id="UP000694044"/>
    </source>
</evidence>
<comment type="caution">
    <text evidence="2">The sequence shown here is derived from an EMBL/GenBank/DDBJ whole genome shotgun (WGS) entry which is preliminary data.</text>
</comment>
<evidence type="ECO:0000256" key="1">
    <source>
        <dbReference type="SAM" id="Phobius"/>
    </source>
</evidence>
<keyword evidence="3" id="KW-1185">Reference proteome</keyword>
<sequence>MFKQVARVFRINRSRGAASDEFEDSVALLVPGVPEDRSEVRPAKTAKATKTLGPVAAPGKILFLDGVRALLIVVQHSHEYMQDLNLGAGAVDSFFVLSSFLLTMLFMKKSIQLLAHSASYRKWAFTLTDYSSKRFFRVYLLFAVVATALWMLPDEAKRQYYLIEHLEDFDLYKVLTFAFDQRYFVLWTLPPEITYYFFIPLFALVVLRLRSLWWIPFIPAYAWVGYEGWHTDCRRTPQRFSLVRWLRSFSSSWTRLFTLLKWRALRYWGKVSFSVYLVHRFVVYADAMGGQTDYYDRMCSTYGLTLLLATVSYHLVEYPSQLLAQYITRELARRERHTRVSGIENAISCMVWAAKASEDR</sequence>
<accession>A0A8T1VCH8</accession>
<keyword evidence="1" id="KW-1133">Transmembrane helix</keyword>
<dbReference type="EMBL" id="JAGDFM010000397">
    <property type="protein sequence ID" value="KAG7378771.1"/>
    <property type="molecule type" value="Genomic_DNA"/>
</dbReference>
<feature type="transmembrane region" description="Helical" evidence="1">
    <location>
        <begin position="193"/>
        <end position="209"/>
    </location>
</feature>
<gene>
    <name evidence="2" type="ORF">PHYPSEUDO_009516</name>
</gene>
<dbReference type="PANTHER" id="PTHR23028:SF53">
    <property type="entry name" value="ACYL_TRANSF_3 DOMAIN-CONTAINING PROTEIN"/>
    <property type="match status" value="1"/>
</dbReference>
<proteinExistence type="predicted"/>
<dbReference type="Proteomes" id="UP000694044">
    <property type="component" value="Unassembled WGS sequence"/>
</dbReference>
<evidence type="ECO:0008006" key="4">
    <source>
        <dbReference type="Google" id="ProtNLM"/>
    </source>
</evidence>